<name>A0ACB7ZSY6_9AGAM</name>
<keyword evidence="2" id="KW-1185">Reference proteome</keyword>
<proteinExistence type="predicted"/>
<sequence>MMLESFGLSGIESPCAEFSQRALLCTLLLSIVFLSFCSLGLQARWPMWTSTTELVETDQCLATQNLAADGKIPGPVSFHSRFLSLVKAAQDLVIQADGATTNTPELHYVHAPALSMPFEILVRIFLMTVDCATRGQTARACSQVCRQWRNAANDSALLWAAVLVYSMTDNKHWVEEILRRSKSAPLHLEAYLGAEYDIANNILVSMQHMDRIRSFSISIPEITTARGLQIISSFPPDAPMLDSLVVRAENLSHLDITPLLSLRAPRLGSFTLQNCYFDWKHFHFRNLTRIVIVGTSHPFNSTLRSFLDALSASPMLQELSLAPFFVLVPVAVAPISLGHLKQLVIEGTLPCCTALLASLALPSIEAFELHLDGSESDFSSLNLTDLFSCVQSRTPSSPSMANAPALGPITALFSVCQSNGFHLPWNKI</sequence>
<accession>A0ACB7ZSY6</accession>
<dbReference type="Proteomes" id="UP000790377">
    <property type="component" value="Unassembled WGS sequence"/>
</dbReference>
<protein>
    <submittedName>
        <fullName evidence="1">Uncharacterized protein</fullName>
    </submittedName>
</protein>
<organism evidence="1 2">
    <name type="scientific">Hygrophoropsis aurantiaca</name>
    <dbReference type="NCBI Taxonomy" id="72124"/>
    <lineage>
        <taxon>Eukaryota</taxon>
        <taxon>Fungi</taxon>
        <taxon>Dikarya</taxon>
        <taxon>Basidiomycota</taxon>
        <taxon>Agaricomycotina</taxon>
        <taxon>Agaricomycetes</taxon>
        <taxon>Agaricomycetidae</taxon>
        <taxon>Boletales</taxon>
        <taxon>Coniophorineae</taxon>
        <taxon>Hygrophoropsidaceae</taxon>
        <taxon>Hygrophoropsis</taxon>
    </lineage>
</organism>
<comment type="caution">
    <text evidence="1">The sequence shown here is derived from an EMBL/GenBank/DDBJ whole genome shotgun (WGS) entry which is preliminary data.</text>
</comment>
<evidence type="ECO:0000313" key="1">
    <source>
        <dbReference type="EMBL" id="KAH7903463.1"/>
    </source>
</evidence>
<evidence type="ECO:0000313" key="2">
    <source>
        <dbReference type="Proteomes" id="UP000790377"/>
    </source>
</evidence>
<dbReference type="EMBL" id="MU268954">
    <property type="protein sequence ID" value="KAH7903463.1"/>
    <property type="molecule type" value="Genomic_DNA"/>
</dbReference>
<gene>
    <name evidence="1" type="ORF">BJ138DRAFT_1120359</name>
</gene>
<reference evidence="1" key="1">
    <citation type="journal article" date="2021" name="New Phytol.">
        <title>Evolutionary innovations through gain and loss of genes in the ectomycorrhizal Boletales.</title>
        <authorList>
            <person name="Wu G."/>
            <person name="Miyauchi S."/>
            <person name="Morin E."/>
            <person name="Kuo A."/>
            <person name="Drula E."/>
            <person name="Varga T."/>
            <person name="Kohler A."/>
            <person name="Feng B."/>
            <person name="Cao Y."/>
            <person name="Lipzen A."/>
            <person name="Daum C."/>
            <person name="Hundley H."/>
            <person name="Pangilinan J."/>
            <person name="Johnson J."/>
            <person name="Barry K."/>
            <person name="LaButti K."/>
            <person name="Ng V."/>
            <person name="Ahrendt S."/>
            <person name="Min B."/>
            <person name="Choi I.G."/>
            <person name="Park H."/>
            <person name="Plett J.M."/>
            <person name="Magnuson J."/>
            <person name="Spatafora J.W."/>
            <person name="Nagy L.G."/>
            <person name="Henrissat B."/>
            <person name="Grigoriev I.V."/>
            <person name="Yang Z.L."/>
            <person name="Xu J."/>
            <person name="Martin F.M."/>
        </authorList>
    </citation>
    <scope>NUCLEOTIDE SEQUENCE</scope>
    <source>
        <strain evidence="1">ATCC 28755</strain>
    </source>
</reference>